<evidence type="ECO:0000256" key="1">
    <source>
        <dbReference type="SAM" id="MobiDB-lite"/>
    </source>
</evidence>
<feature type="compositionally biased region" description="Basic and acidic residues" evidence="1">
    <location>
        <begin position="41"/>
        <end position="54"/>
    </location>
</feature>
<feature type="compositionally biased region" description="Low complexity" evidence="1">
    <location>
        <begin position="21"/>
        <end position="32"/>
    </location>
</feature>
<dbReference type="AlphaFoldDB" id="A0A1M7R2H3"/>
<name>A0A1M7R2H3_9ACTN</name>
<evidence type="ECO:0000256" key="2">
    <source>
        <dbReference type="SAM" id="SignalP"/>
    </source>
</evidence>
<evidence type="ECO:0000313" key="4">
    <source>
        <dbReference type="Proteomes" id="UP000184440"/>
    </source>
</evidence>
<keyword evidence="2" id="KW-0732">Signal</keyword>
<feature type="chain" id="PRO_5013020389" evidence="2">
    <location>
        <begin position="25"/>
        <end position="60"/>
    </location>
</feature>
<organism evidence="3 4">
    <name type="scientific">Cryptosporangium aurantiacum</name>
    <dbReference type="NCBI Taxonomy" id="134849"/>
    <lineage>
        <taxon>Bacteria</taxon>
        <taxon>Bacillati</taxon>
        <taxon>Actinomycetota</taxon>
        <taxon>Actinomycetes</taxon>
        <taxon>Cryptosporangiales</taxon>
        <taxon>Cryptosporangiaceae</taxon>
        <taxon>Cryptosporangium</taxon>
    </lineage>
</organism>
<proteinExistence type="predicted"/>
<feature type="signal peptide" evidence="2">
    <location>
        <begin position="1"/>
        <end position="24"/>
    </location>
</feature>
<reference evidence="3 4" key="1">
    <citation type="submission" date="2016-11" db="EMBL/GenBank/DDBJ databases">
        <authorList>
            <person name="Jaros S."/>
            <person name="Januszkiewicz K."/>
            <person name="Wedrychowicz H."/>
        </authorList>
    </citation>
    <scope>NUCLEOTIDE SEQUENCE [LARGE SCALE GENOMIC DNA]</scope>
    <source>
        <strain evidence="3 4">DSM 46144</strain>
    </source>
</reference>
<dbReference type="Proteomes" id="UP000184440">
    <property type="component" value="Unassembled WGS sequence"/>
</dbReference>
<keyword evidence="4" id="KW-1185">Reference proteome</keyword>
<dbReference type="STRING" id="134849.SAMN05443668_106164"/>
<gene>
    <name evidence="3" type="ORF">SAMN05443668_106164</name>
</gene>
<dbReference type="RefSeq" id="WP_073259471.1">
    <property type="nucleotide sequence ID" value="NZ_FRCS01000006.1"/>
</dbReference>
<feature type="region of interest" description="Disordered" evidence="1">
    <location>
        <begin position="21"/>
        <end position="60"/>
    </location>
</feature>
<protein>
    <submittedName>
        <fullName evidence="3">Uncharacterized protein</fullName>
    </submittedName>
</protein>
<dbReference type="EMBL" id="FRCS01000006">
    <property type="protein sequence ID" value="SHN38935.1"/>
    <property type="molecule type" value="Genomic_DNA"/>
</dbReference>
<evidence type="ECO:0000313" key="3">
    <source>
        <dbReference type="EMBL" id="SHN38935.1"/>
    </source>
</evidence>
<sequence>MKKYLFALMAAALFTLGPAAGASASTTATSGAEVRASATNPDHDREEAIADEPKQVSGAF</sequence>
<accession>A0A1M7R2H3</accession>